<evidence type="ECO:0008006" key="4">
    <source>
        <dbReference type="Google" id="ProtNLM"/>
    </source>
</evidence>
<gene>
    <name evidence="2" type="ORF">GCM10010393_18990</name>
</gene>
<feature type="compositionally biased region" description="Low complexity" evidence="1">
    <location>
        <begin position="423"/>
        <end position="445"/>
    </location>
</feature>
<dbReference type="Pfam" id="PF13830">
    <property type="entry name" value="DUF4192"/>
    <property type="match status" value="1"/>
</dbReference>
<dbReference type="EMBL" id="BAAASR010000010">
    <property type="protein sequence ID" value="GAA2487832.1"/>
    <property type="molecule type" value="Genomic_DNA"/>
</dbReference>
<accession>A0ABN3LQR4</accession>
<dbReference type="Proteomes" id="UP001499942">
    <property type="component" value="Unassembled WGS sequence"/>
</dbReference>
<name>A0ABN3LQR4_9ACTN</name>
<evidence type="ECO:0000313" key="2">
    <source>
        <dbReference type="EMBL" id="GAA2487832.1"/>
    </source>
</evidence>
<keyword evidence="3" id="KW-1185">Reference proteome</keyword>
<feature type="compositionally biased region" description="Low complexity" evidence="1">
    <location>
        <begin position="388"/>
        <end position="405"/>
    </location>
</feature>
<dbReference type="InterPro" id="IPR025447">
    <property type="entry name" value="DUF4192"/>
</dbReference>
<feature type="region of interest" description="Disordered" evidence="1">
    <location>
        <begin position="388"/>
        <end position="463"/>
    </location>
</feature>
<protein>
    <recommendedName>
        <fullName evidence="4">DUF4192 domain-containing protein</fullName>
    </recommendedName>
</protein>
<sequence length="463" mass="49842">MAMNKHHDTTGPTDDQQQITLRGPAELADALPYMMGYHPTDSIVMVALHGDRGRFGGRLRLGIPRSPREWPPVAEQLAECLVEGCERRGSRPDGIVVFLCQDPAEGETGRRVMERLRPLAQRLRTACGTLDVPVYEALCISDGRFWSYCCPDTRCCPSEGNPLALPGTSVMAAAAAYAGIQVRGSLREMEERLRPWPYEAAGAAEQLHALDRTGAALVPRILDAEGRATVRTETVRLAEQLVRRLADGPRIMDTAAADTEDDALISHDEAAAVILGLQDRETRDRAAEWMEGAEAAPALRLWRALARRCVGAYVEHSAAPLTLAGWVSWSTGDEPGARVALGLALEADPEYVFARLLHQACNEGLDPESLRRCLRDERDARAAAEARAASGARARLRGRSVSGARPGSGVRPPAARRKRRTARSATGGAATAPRGTVGPDGAAAHARTRAVRRGGGRGSRSGR</sequence>
<evidence type="ECO:0000313" key="3">
    <source>
        <dbReference type="Proteomes" id="UP001499942"/>
    </source>
</evidence>
<proteinExistence type="predicted"/>
<comment type="caution">
    <text evidence="2">The sequence shown here is derived from an EMBL/GenBank/DDBJ whole genome shotgun (WGS) entry which is preliminary data.</text>
</comment>
<feature type="compositionally biased region" description="Basic residues" evidence="1">
    <location>
        <begin position="446"/>
        <end position="463"/>
    </location>
</feature>
<reference evidence="2 3" key="1">
    <citation type="journal article" date="2019" name="Int. J. Syst. Evol. Microbiol.">
        <title>The Global Catalogue of Microorganisms (GCM) 10K type strain sequencing project: providing services to taxonomists for standard genome sequencing and annotation.</title>
        <authorList>
            <consortium name="The Broad Institute Genomics Platform"/>
            <consortium name="The Broad Institute Genome Sequencing Center for Infectious Disease"/>
            <person name="Wu L."/>
            <person name="Ma J."/>
        </authorList>
    </citation>
    <scope>NUCLEOTIDE SEQUENCE [LARGE SCALE GENOMIC DNA]</scope>
    <source>
        <strain evidence="2 3">JCM 5062</strain>
    </source>
</reference>
<organism evidence="2 3">
    <name type="scientific">Streptomyces gobitricini</name>
    <dbReference type="NCBI Taxonomy" id="68211"/>
    <lineage>
        <taxon>Bacteria</taxon>
        <taxon>Bacillati</taxon>
        <taxon>Actinomycetota</taxon>
        <taxon>Actinomycetes</taxon>
        <taxon>Kitasatosporales</taxon>
        <taxon>Streptomycetaceae</taxon>
        <taxon>Streptomyces</taxon>
    </lineage>
</organism>
<evidence type="ECO:0000256" key="1">
    <source>
        <dbReference type="SAM" id="MobiDB-lite"/>
    </source>
</evidence>